<feature type="region of interest" description="Disordered" evidence="1">
    <location>
        <begin position="382"/>
        <end position="512"/>
    </location>
</feature>
<dbReference type="EMBL" id="FMSP01000004">
    <property type="protein sequence ID" value="SCV69478.1"/>
    <property type="molecule type" value="Genomic_DNA"/>
</dbReference>
<feature type="compositionally biased region" description="Low complexity" evidence="1">
    <location>
        <begin position="390"/>
        <end position="407"/>
    </location>
</feature>
<feature type="compositionally biased region" description="Low complexity" evidence="1">
    <location>
        <begin position="436"/>
        <end position="447"/>
    </location>
</feature>
<organism evidence="2 3">
    <name type="scientific">Microbotryum intermedium</name>
    <dbReference type="NCBI Taxonomy" id="269621"/>
    <lineage>
        <taxon>Eukaryota</taxon>
        <taxon>Fungi</taxon>
        <taxon>Dikarya</taxon>
        <taxon>Basidiomycota</taxon>
        <taxon>Pucciniomycotina</taxon>
        <taxon>Microbotryomycetes</taxon>
        <taxon>Microbotryales</taxon>
        <taxon>Microbotryaceae</taxon>
        <taxon>Microbotryum</taxon>
    </lineage>
</organism>
<evidence type="ECO:0000313" key="2">
    <source>
        <dbReference type="EMBL" id="SCV69478.1"/>
    </source>
</evidence>
<evidence type="ECO:0000256" key="1">
    <source>
        <dbReference type="SAM" id="MobiDB-lite"/>
    </source>
</evidence>
<proteinExistence type="predicted"/>
<protein>
    <submittedName>
        <fullName evidence="2">BQ2448_2498 protein</fullName>
    </submittedName>
</protein>
<dbReference type="Proteomes" id="UP000198372">
    <property type="component" value="Unassembled WGS sequence"/>
</dbReference>
<keyword evidence="3" id="KW-1185">Reference proteome</keyword>
<dbReference type="AlphaFoldDB" id="A0A238FEC1"/>
<reference evidence="3" key="1">
    <citation type="submission" date="2016-09" db="EMBL/GenBank/DDBJ databases">
        <authorList>
            <person name="Jeantristanb JTB J.-T."/>
            <person name="Ricardo R."/>
        </authorList>
    </citation>
    <scope>NUCLEOTIDE SEQUENCE [LARGE SCALE GENOMIC DNA]</scope>
</reference>
<feature type="region of interest" description="Disordered" evidence="1">
    <location>
        <begin position="1"/>
        <end position="29"/>
    </location>
</feature>
<accession>A0A238FEC1</accession>
<gene>
    <name evidence="2" type="ORF">BQ2448_2498</name>
</gene>
<dbReference type="OrthoDB" id="2537315at2759"/>
<evidence type="ECO:0000313" key="3">
    <source>
        <dbReference type="Proteomes" id="UP000198372"/>
    </source>
</evidence>
<name>A0A238FEC1_9BASI</name>
<sequence length="512" mass="56054">MVSCRSSMMTSTTSVQGIAPGSSTSTSTSPAAIPQRVVLPLSSSLLDLVPNHPILHTLSRPILPRIAHLESLVLKSPPSRVLQRIVGLSPWTIVLLANVGLVAMLTRWREQWRVMLTFVGVAEAVTKTFKVLDRLDRERDRDDDLLALDHDYNQDVADLDTVARQELRQKRIDSCRRELKHVLSFWLLFALLGAIESVRASASTVPLSTRLAPLTRSLKSLLRRLALRYPNSLPRIPDKFISASLSSNPSVTQKRRPFPQPRRHVPKISTLTTPSLPVVLFNSEPRYRIFKLLVLWQGLRRDGFGASVLWDWFIGPIFGAYHRRRSAQALEKDPNGLPKIPCRRVINLVVSEEEEEAYLKGTASGSSRSTMILDQAFEPPLFSSSRHKGSQSTTSSSASSSTATSPSFYRRSGAGGGGGGNHFNDYETGEGDESYDSVTSSSSPDGSTAFPTPDVPFRLTSSSHPIQARSHSFPGSTSSTYLTRSGSPSPAARGFGGYEVGNGSALGAKWTD</sequence>
<feature type="compositionally biased region" description="Polar residues" evidence="1">
    <location>
        <begin position="459"/>
        <end position="488"/>
    </location>
</feature>
<dbReference type="STRING" id="269621.A0A238FEC1"/>